<sequence>MDEQIKISEEYKKGFNRGYNIAKEMDLRSSMFQLDTTVPESLKPYHHGIQQYISEISNVKKLGQKPSNSSLNNKLKKPNKGISM</sequence>
<evidence type="ECO:0000256" key="1">
    <source>
        <dbReference type="SAM" id="MobiDB-lite"/>
    </source>
</evidence>
<organism evidence="2 3">
    <name type="scientific">Maribacter litopenaei</name>
    <dbReference type="NCBI Taxonomy" id="2976127"/>
    <lineage>
        <taxon>Bacteria</taxon>
        <taxon>Pseudomonadati</taxon>
        <taxon>Bacteroidota</taxon>
        <taxon>Flavobacteriia</taxon>
        <taxon>Flavobacteriales</taxon>
        <taxon>Flavobacteriaceae</taxon>
        <taxon>Maribacter</taxon>
    </lineage>
</organism>
<evidence type="ECO:0000313" key="2">
    <source>
        <dbReference type="EMBL" id="UWX54352.1"/>
    </source>
</evidence>
<protein>
    <recommendedName>
        <fullName evidence="4">Transposase</fullName>
    </recommendedName>
</protein>
<evidence type="ECO:0008006" key="4">
    <source>
        <dbReference type="Google" id="ProtNLM"/>
    </source>
</evidence>
<feature type="compositionally biased region" description="Basic residues" evidence="1">
    <location>
        <begin position="74"/>
        <end position="84"/>
    </location>
</feature>
<name>A0ABY5Y5P2_9FLAO</name>
<keyword evidence="3" id="KW-1185">Reference proteome</keyword>
<reference evidence="2" key="1">
    <citation type="submission" date="2022-09" db="EMBL/GenBank/DDBJ databases">
        <title>Maribacter litopenaei sp. nov., isolated from the intestinal tract of the Pacific White Shrimp, Litopenaeus vannamei.</title>
        <authorList>
            <person name="Kim S.Y."/>
            <person name="Hwang C.Y."/>
        </authorList>
    </citation>
    <scope>NUCLEOTIDE SEQUENCE</scope>
    <source>
        <strain evidence="2">HL-LV01</strain>
    </source>
</reference>
<dbReference type="Proteomes" id="UP001059209">
    <property type="component" value="Chromosome"/>
</dbReference>
<proteinExistence type="predicted"/>
<dbReference type="EMBL" id="CP104205">
    <property type="protein sequence ID" value="UWX54352.1"/>
    <property type="molecule type" value="Genomic_DNA"/>
</dbReference>
<accession>A0ABY5Y5P2</accession>
<feature type="region of interest" description="Disordered" evidence="1">
    <location>
        <begin position="62"/>
        <end position="84"/>
    </location>
</feature>
<evidence type="ECO:0000313" key="3">
    <source>
        <dbReference type="Proteomes" id="UP001059209"/>
    </source>
</evidence>
<gene>
    <name evidence="2" type="ORF">NYZ99_15555</name>
</gene>
<dbReference type="RefSeq" id="WP_260572212.1">
    <property type="nucleotide sequence ID" value="NZ_CP104205.1"/>
</dbReference>